<dbReference type="GO" id="GO:0016020">
    <property type="term" value="C:membrane"/>
    <property type="evidence" value="ECO:0007669"/>
    <property type="project" value="UniProtKB-SubCell"/>
</dbReference>
<dbReference type="GO" id="GO:0004497">
    <property type="term" value="F:monooxygenase activity"/>
    <property type="evidence" value="ECO:0007669"/>
    <property type="project" value="UniProtKB-KW"/>
</dbReference>
<dbReference type="PRINTS" id="PR00385">
    <property type="entry name" value="P450"/>
</dbReference>
<dbReference type="InterPro" id="IPR050665">
    <property type="entry name" value="Cytochrome_P450_Monooxygen"/>
</dbReference>
<dbReference type="GO" id="GO:0016705">
    <property type="term" value="F:oxidoreductase activity, acting on paired donors, with incorporation or reduction of molecular oxygen"/>
    <property type="evidence" value="ECO:0007669"/>
    <property type="project" value="InterPro"/>
</dbReference>
<dbReference type="InterPro" id="IPR017972">
    <property type="entry name" value="Cyt_P450_CS"/>
</dbReference>
<dbReference type="SUPFAM" id="SSF48264">
    <property type="entry name" value="Cytochrome P450"/>
    <property type="match status" value="1"/>
</dbReference>
<dbReference type="STRING" id="3871.A0A4P1RA96"/>
<keyword evidence="10 13" id="KW-0472">Membrane</keyword>
<evidence type="ECO:0000256" key="13">
    <source>
        <dbReference type="SAM" id="Phobius"/>
    </source>
</evidence>
<evidence type="ECO:0000256" key="4">
    <source>
        <dbReference type="ARBA" id="ARBA00022692"/>
    </source>
</evidence>
<dbReference type="AlphaFoldDB" id="A0A4P1RA96"/>
<evidence type="ECO:0000256" key="1">
    <source>
        <dbReference type="ARBA" id="ARBA00004167"/>
    </source>
</evidence>
<dbReference type="EMBL" id="CM007368">
    <property type="protein sequence ID" value="OIW06050.1"/>
    <property type="molecule type" value="Genomic_DNA"/>
</dbReference>
<dbReference type="Gene3D" id="1.10.630.10">
    <property type="entry name" value="Cytochrome P450"/>
    <property type="match status" value="1"/>
</dbReference>
<dbReference type="PANTHER" id="PTHR24282">
    <property type="entry name" value="CYTOCHROME P450 FAMILY MEMBER"/>
    <property type="match status" value="1"/>
</dbReference>
<dbReference type="GO" id="GO:0005506">
    <property type="term" value="F:iron ion binding"/>
    <property type="evidence" value="ECO:0007669"/>
    <property type="project" value="InterPro"/>
</dbReference>
<sequence length="562" mass="63463">MGATWITSATIISAIVIVSLTWAWKVLNWLWLRPKKLERVLREQGLKGNPYRILVGDISEMLKMGKEAKYKTMTLSHDIGPRVLPFVHQSVNKHGKNSFIWFGPVPRLTITDPQLIKDVLNNIHSFPKASINPLLRLLVTGLIMLPAIFKSCSDMIRKWEEMLSSDGSCELDVWPFLQSLTSEVISRTAFGHNHEEGRRIFELQKEQAELMMKVVLQMNIPGWRFLPTRTHRRIKEIDRDIQASLKGIIMKREKAMKAGEATKNDLLGILLESNHMEVQEHGNDKNVGMTLEDVIGECKLFYFAGQETTSNLLVWTMILLSSYSDWQARARKEVLQVFGNQKPDFDGLSHLKIVTMIVYEVLRLYPPVIGASRAINKDIKLGNMTLPAGVQVSLPTVLVHHDCELWGDDAKEFKPERFSEGVSKATNGQVSFFPFGWGPRICIGQNFAMLEAKMALSIILQHFSFELSAAYAHAPTTVLTLQPQHGAHIILHKLITHYYNARALEITIPVVSSMRLIIEIHRYRGVVIEIVRGKAGAALLQDLAINLRAGIVDVNQKGSLLC</sequence>
<evidence type="ECO:0008006" key="16">
    <source>
        <dbReference type="Google" id="ProtNLM"/>
    </source>
</evidence>
<evidence type="ECO:0000256" key="10">
    <source>
        <dbReference type="ARBA" id="ARBA00023136"/>
    </source>
</evidence>
<evidence type="ECO:0000256" key="12">
    <source>
        <dbReference type="RuleBase" id="RU000461"/>
    </source>
</evidence>
<dbReference type="GO" id="GO:0020037">
    <property type="term" value="F:heme binding"/>
    <property type="evidence" value="ECO:0007669"/>
    <property type="project" value="InterPro"/>
</dbReference>
<reference evidence="14 15" key="1">
    <citation type="journal article" date="2017" name="Plant Biotechnol. J.">
        <title>A comprehensive draft genome sequence for lupin (Lupinus angustifolius), an emerging health food: insights into plant-microbe interactions and legume evolution.</title>
        <authorList>
            <person name="Hane J.K."/>
            <person name="Ming Y."/>
            <person name="Kamphuis L.G."/>
            <person name="Nelson M.N."/>
            <person name="Garg G."/>
            <person name="Atkins C.A."/>
            <person name="Bayer P.E."/>
            <person name="Bravo A."/>
            <person name="Bringans S."/>
            <person name="Cannon S."/>
            <person name="Edwards D."/>
            <person name="Foley R."/>
            <person name="Gao L.L."/>
            <person name="Harrison M.J."/>
            <person name="Huang W."/>
            <person name="Hurgobin B."/>
            <person name="Li S."/>
            <person name="Liu C.W."/>
            <person name="McGrath A."/>
            <person name="Morahan G."/>
            <person name="Murray J."/>
            <person name="Weller J."/>
            <person name="Jian J."/>
            <person name="Singh K.B."/>
        </authorList>
    </citation>
    <scope>NUCLEOTIDE SEQUENCE</scope>
    <source>
        <strain evidence="15">cv. Tanjil</strain>
        <tissue evidence="14">Whole plant</tissue>
    </source>
</reference>
<feature type="transmembrane region" description="Helical" evidence="13">
    <location>
        <begin position="6"/>
        <end position="32"/>
    </location>
</feature>
<evidence type="ECO:0000256" key="5">
    <source>
        <dbReference type="ARBA" id="ARBA00022723"/>
    </source>
</evidence>
<evidence type="ECO:0000256" key="3">
    <source>
        <dbReference type="ARBA" id="ARBA00022617"/>
    </source>
</evidence>
<keyword evidence="6 13" id="KW-1133">Transmembrane helix</keyword>
<evidence type="ECO:0000256" key="6">
    <source>
        <dbReference type="ARBA" id="ARBA00022989"/>
    </source>
</evidence>
<comment type="similarity">
    <text evidence="2 12">Belongs to the cytochrome P450 family.</text>
</comment>
<keyword evidence="7 12" id="KW-0560">Oxidoreductase</keyword>
<organism evidence="14 15">
    <name type="scientific">Lupinus angustifolius</name>
    <name type="common">Narrow-leaved blue lupine</name>
    <dbReference type="NCBI Taxonomy" id="3871"/>
    <lineage>
        <taxon>Eukaryota</taxon>
        <taxon>Viridiplantae</taxon>
        <taxon>Streptophyta</taxon>
        <taxon>Embryophyta</taxon>
        <taxon>Tracheophyta</taxon>
        <taxon>Spermatophyta</taxon>
        <taxon>Magnoliopsida</taxon>
        <taxon>eudicotyledons</taxon>
        <taxon>Gunneridae</taxon>
        <taxon>Pentapetalae</taxon>
        <taxon>rosids</taxon>
        <taxon>fabids</taxon>
        <taxon>Fabales</taxon>
        <taxon>Fabaceae</taxon>
        <taxon>Papilionoideae</taxon>
        <taxon>50 kb inversion clade</taxon>
        <taxon>genistoids sensu lato</taxon>
        <taxon>core genistoids</taxon>
        <taxon>Genisteae</taxon>
        <taxon>Lupinus</taxon>
    </lineage>
</organism>
<keyword evidence="9 12" id="KW-0503">Monooxygenase</keyword>
<evidence type="ECO:0000313" key="15">
    <source>
        <dbReference type="Proteomes" id="UP000188354"/>
    </source>
</evidence>
<keyword evidence="3 11" id="KW-0349">Heme</keyword>
<comment type="cofactor">
    <cofactor evidence="11">
        <name>heme</name>
        <dbReference type="ChEBI" id="CHEBI:30413"/>
    </cofactor>
</comment>
<dbReference type="Gramene" id="OIW06050">
    <property type="protein sequence ID" value="OIW06050"/>
    <property type="gene ID" value="TanjilG_29806"/>
</dbReference>
<dbReference type="Pfam" id="PF00067">
    <property type="entry name" value="p450"/>
    <property type="match status" value="1"/>
</dbReference>
<evidence type="ECO:0000256" key="7">
    <source>
        <dbReference type="ARBA" id="ARBA00023002"/>
    </source>
</evidence>
<proteinExistence type="inferred from homology"/>
<dbReference type="PRINTS" id="PR00463">
    <property type="entry name" value="EP450I"/>
</dbReference>
<dbReference type="Proteomes" id="UP000188354">
    <property type="component" value="Chromosome LG08"/>
</dbReference>
<evidence type="ECO:0000256" key="8">
    <source>
        <dbReference type="ARBA" id="ARBA00023004"/>
    </source>
</evidence>
<dbReference type="InterPro" id="IPR002401">
    <property type="entry name" value="Cyt_P450_E_grp-I"/>
</dbReference>
<keyword evidence="8 11" id="KW-0408">Iron</keyword>
<dbReference type="FunFam" id="1.10.630.10:FF:000029">
    <property type="entry name" value="Cytochrome P450 734A1"/>
    <property type="match status" value="1"/>
</dbReference>
<dbReference type="PANTHER" id="PTHR24282:SF255">
    <property type="entry name" value="CYTOCHROME P450 72A11-RELATED"/>
    <property type="match status" value="1"/>
</dbReference>
<dbReference type="InterPro" id="IPR001128">
    <property type="entry name" value="Cyt_P450"/>
</dbReference>
<name>A0A4P1RA96_LUPAN</name>
<evidence type="ECO:0000256" key="11">
    <source>
        <dbReference type="PIRSR" id="PIRSR602401-1"/>
    </source>
</evidence>
<evidence type="ECO:0000256" key="2">
    <source>
        <dbReference type="ARBA" id="ARBA00010617"/>
    </source>
</evidence>
<protein>
    <recommendedName>
        <fullName evidence="16">Cytochrome P450</fullName>
    </recommendedName>
</protein>
<evidence type="ECO:0000256" key="9">
    <source>
        <dbReference type="ARBA" id="ARBA00023033"/>
    </source>
</evidence>
<gene>
    <name evidence="14" type="ORF">TanjilG_29806</name>
</gene>
<dbReference type="InterPro" id="IPR036396">
    <property type="entry name" value="Cyt_P450_sf"/>
</dbReference>
<dbReference type="PROSITE" id="PS00086">
    <property type="entry name" value="CYTOCHROME_P450"/>
    <property type="match status" value="1"/>
</dbReference>
<dbReference type="CDD" id="cd20642">
    <property type="entry name" value="CYP72"/>
    <property type="match status" value="1"/>
</dbReference>
<comment type="subcellular location">
    <subcellularLocation>
        <location evidence="1">Membrane</location>
        <topology evidence="1">Single-pass membrane protein</topology>
    </subcellularLocation>
</comment>
<keyword evidence="4 13" id="KW-0812">Transmembrane</keyword>
<keyword evidence="5 11" id="KW-0479">Metal-binding</keyword>
<accession>A0A4P1RA96</accession>
<keyword evidence="15" id="KW-1185">Reference proteome</keyword>
<feature type="binding site" description="axial binding residue" evidence="11">
    <location>
        <position position="442"/>
    </location>
    <ligand>
        <name>heme</name>
        <dbReference type="ChEBI" id="CHEBI:30413"/>
    </ligand>
    <ligandPart>
        <name>Fe</name>
        <dbReference type="ChEBI" id="CHEBI:18248"/>
    </ligandPart>
</feature>
<evidence type="ECO:0000313" key="14">
    <source>
        <dbReference type="EMBL" id="OIW06050.1"/>
    </source>
</evidence>